<feature type="compositionally biased region" description="Polar residues" evidence="3">
    <location>
        <begin position="30"/>
        <end position="43"/>
    </location>
</feature>
<evidence type="ECO:0000256" key="1">
    <source>
        <dbReference type="ARBA" id="ARBA00009477"/>
    </source>
</evidence>
<feature type="chain" id="PRO_5018258438" evidence="4">
    <location>
        <begin position="26"/>
        <end position="423"/>
    </location>
</feature>
<feature type="compositionally biased region" description="Basic and acidic residues" evidence="3">
    <location>
        <begin position="393"/>
        <end position="412"/>
    </location>
</feature>
<feature type="signal peptide" evidence="4">
    <location>
        <begin position="1"/>
        <end position="25"/>
    </location>
</feature>
<dbReference type="Gene3D" id="2.40.420.20">
    <property type="match status" value="1"/>
</dbReference>
<dbReference type="GO" id="GO:0022857">
    <property type="term" value="F:transmembrane transporter activity"/>
    <property type="evidence" value="ECO:0007669"/>
    <property type="project" value="InterPro"/>
</dbReference>
<gene>
    <name evidence="8" type="ORF">EHO51_18575</name>
</gene>
<accession>A0A3G8MA17</accession>
<feature type="domain" description="CusB-like three alpha-helical bundle" evidence="5">
    <location>
        <begin position="139"/>
        <end position="191"/>
    </location>
</feature>
<evidence type="ECO:0000256" key="4">
    <source>
        <dbReference type="SAM" id="SignalP"/>
    </source>
</evidence>
<dbReference type="InterPro" id="IPR051909">
    <property type="entry name" value="MFP_Cation_Efflux"/>
</dbReference>
<dbReference type="KEGG" id="mros:EHO51_18575"/>
<dbReference type="SUPFAM" id="SSF111369">
    <property type="entry name" value="HlyD-like secretion proteins"/>
    <property type="match status" value="1"/>
</dbReference>
<dbReference type="Pfam" id="PF25869">
    <property type="entry name" value="3HB_CusB"/>
    <property type="match status" value="1"/>
</dbReference>
<evidence type="ECO:0000313" key="8">
    <source>
        <dbReference type="EMBL" id="AZG78839.1"/>
    </source>
</evidence>
<keyword evidence="8" id="KW-0614">Plasmid</keyword>
<evidence type="ECO:0000259" key="5">
    <source>
        <dbReference type="Pfam" id="PF25869"/>
    </source>
</evidence>
<dbReference type="InterPro" id="IPR006143">
    <property type="entry name" value="RND_pump_MFP"/>
</dbReference>
<feature type="region of interest" description="Disordered" evidence="3">
    <location>
        <begin position="381"/>
        <end position="423"/>
    </location>
</feature>
<feature type="region of interest" description="Disordered" evidence="3">
    <location>
        <begin position="30"/>
        <end position="50"/>
    </location>
</feature>
<evidence type="ECO:0000259" key="6">
    <source>
        <dbReference type="Pfam" id="PF25919"/>
    </source>
</evidence>
<sequence length="423" mass="45672">MPAKRRGSLSGLALATLLASSVAYRVSGQETGAPDNTMSQMKMPTSKDASKVGALPPGYAEVSIAADVQQRIGVTLGTVRRTPLTMTIRTVGIVRPDETKLAHIHLKTEGWVEKLFITFTGQKVKAGEPMLSIYSPAFYAAQREFLVALQYSRSAPSSGQQNVVDTARQRLALWDVPKNTIQALEKTGKPSKSLIMRSPISGTILEKKTFEGQYVAPQGELYVVGDLSTVWVQGKVFAYELPHIALGMPATVTFPSLATRNFIGKIVFIDPVVDEMTRSVQVRVEVPNPNGLIKPGMFAHVLISHAMGSGLTVPTSAVIRTGERNIAFRAVSADRFVPVQVEISPLRFDDRFQILGGLKAGDEVVTSANFLIDSESRLRAGGGGMVGMPGMGVDEKGAGEKPQKQKDTKSAPEEDADHSKMRH</sequence>
<dbReference type="GO" id="GO:0060003">
    <property type="term" value="P:copper ion export"/>
    <property type="evidence" value="ECO:0007669"/>
    <property type="project" value="TreeGrafter"/>
</dbReference>
<feature type="domain" description="CusB-like beta-barrel" evidence="7">
    <location>
        <begin position="229"/>
        <end position="304"/>
    </location>
</feature>
<name>A0A3G8MA17_9HYPH</name>
<evidence type="ECO:0000256" key="3">
    <source>
        <dbReference type="SAM" id="MobiDB-lite"/>
    </source>
</evidence>
<dbReference type="GO" id="GO:0046914">
    <property type="term" value="F:transition metal ion binding"/>
    <property type="evidence" value="ECO:0007669"/>
    <property type="project" value="TreeGrafter"/>
</dbReference>
<dbReference type="InterPro" id="IPR058792">
    <property type="entry name" value="Beta-barrel_RND_2"/>
</dbReference>
<dbReference type="Proteomes" id="UP000273982">
    <property type="component" value="Plasmid pGW6_1"/>
</dbReference>
<proteinExistence type="inferred from homology"/>
<feature type="domain" description="CusB-like barrel-sandwich hybrid" evidence="6">
    <location>
        <begin position="102"/>
        <end position="222"/>
    </location>
</feature>
<dbReference type="PANTHER" id="PTHR30097:SF15">
    <property type="entry name" value="CATION EFFLUX SYSTEM PROTEIN CUSB"/>
    <property type="match status" value="1"/>
</dbReference>
<organism evidence="8 9">
    <name type="scientific">Methylocystis rosea</name>
    <dbReference type="NCBI Taxonomy" id="173366"/>
    <lineage>
        <taxon>Bacteria</taxon>
        <taxon>Pseudomonadati</taxon>
        <taxon>Pseudomonadota</taxon>
        <taxon>Alphaproteobacteria</taxon>
        <taxon>Hyphomicrobiales</taxon>
        <taxon>Methylocystaceae</taxon>
        <taxon>Methylocystis</taxon>
    </lineage>
</organism>
<dbReference type="Gene3D" id="2.40.30.170">
    <property type="match status" value="1"/>
</dbReference>
<keyword evidence="2" id="KW-0813">Transport</keyword>
<dbReference type="Gene3D" id="6.10.140.730">
    <property type="match status" value="1"/>
</dbReference>
<protein>
    <submittedName>
        <fullName evidence="8">Efflux RND transporter periplasmic adaptor subunit</fullName>
    </submittedName>
</protein>
<dbReference type="PANTHER" id="PTHR30097">
    <property type="entry name" value="CATION EFFLUX SYSTEM PROTEIN CUSB"/>
    <property type="match status" value="1"/>
</dbReference>
<dbReference type="Pfam" id="PF25919">
    <property type="entry name" value="BSH_CusB"/>
    <property type="match status" value="1"/>
</dbReference>
<dbReference type="AlphaFoldDB" id="A0A3G8MA17"/>
<evidence type="ECO:0000313" key="9">
    <source>
        <dbReference type="Proteomes" id="UP000273982"/>
    </source>
</evidence>
<dbReference type="GO" id="GO:0030288">
    <property type="term" value="C:outer membrane-bounded periplasmic space"/>
    <property type="evidence" value="ECO:0007669"/>
    <property type="project" value="TreeGrafter"/>
</dbReference>
<dbReference type="NCBIfam" id="TIGR01730">
    <property type="entry name" value="RND_mfp"/>
    <property type="match status" value="1"/>
</dbReference>
<dbReference type="GO" id="GO:0015679">
    <property type="term" value="P:plasma membrane copper ion transport"/>
    <property type="evidence" value="ECO:0007669"/>
    <property type="project" value="TreeGrafter"/>
</dbReference>
<dbReference type="InterPro" id="IPR058790">
    <property type="entry name" value="BSH_CusB"/>
</dbReference>
<reference evidence="8 9" key="1">
    <citation type="submission" date="2018-11" db="EMBL/GenBank/DDBJ databases">
        <title>Genome squencing of methanotrophic bacteria isolated from alkaline groundwater in Korea.</title>
        <authorList>
            <person name="Nguyen L.N."/>
        </authorList>
    </citation>
    <scope>NUCLEOTIDE SEQUENCE [LARGE SCALE GENOMIC DNA]</scope>
    <source>
        <strain evidence="8 9">GW6</strain>
        <plasmid evidence="9">pgw6_1</plasmid>
    </source>
</reference>
<feature type="compositionally biased region" description="Gly residues" evidence="3">
    <location>
        <begin position="381"/>
        <end position="390"/>
    </location>
</feature>
<evidence type="ECO:0000259" key="7">
    <source>
        <dbReference type="Pfam" id="PF25954"/>
    </source>
</evidence>
<comment type="similarity">
    <text evidence="1">Belongs to the membrane fusion protein (MFP) (TC 8.A.1) family.</text>
</comment>
<dbReference type="EMBL" id="CP034087">
    <property type="protein sequence ID" value="AZG78839.1"/>
    <property type="molecule type" value="Genomic_DNA"/>
</dbReference>
<evidence type="ECO:0000256" key="2">
    <source>
        <dbReference type="ARBA" id="ARBA00022448"/>
    </source>
</evidence>
<dbReference type="InterPro" id="IPR058791">
    <property type="entry name" value="3HB_CusB"/>
</dbReference>
<dbReference type="GO" id="GO:0016020">
    <property type="term" value="C:membrane"/>
    <property type="evidence" value="ECO:0007669"/>
    <property type="project" value="InterPro"/>
</dbReference>
<geneLocation type="plasmid" evidence="9">
    <name>pgw6_1</name>
</geneLocation>
<dbReference type="FunFam" id="2.40.30.170:FF:000010">
    <property type="entry name" value="Efflux RND transporter periplasmic adaptor subunit"/>
    <property type="match status" value="1"/>
</dbReference>
<keyword evidence="4" id="KW-0732">Signal</keyword>
<dbReference type="Pfam" id="PF25954">
    <property type="entry name" value="Beta-barrel_RND_2"/>
    <property type="match status" value="1"/>
</dbReference>